<dbReference type="Proteomes" id="UP000661435">
    <property type="component" value="Unassembled WGS sequence"/>
</dbReference>
<dbReference type="RefSeq" id="WP_186908881.1">
    <property type="nucleotide sequence ID" value="NZ_JACOPP010000036.1"/>
</dbReference>
<organism evidence="2 3">
    <name type="scientific">Lawsonibacter hominis</name>
    <dbReference type="NCBI Taxonomy" id="2763053"/>
    <lineage>
        <taxon>Bacteria</taxon>
        <taxon>Bacillati</taxon>
        <taxon>Bacillota</taxon>
        <taxon>Clostridia</taxon>
        <taxon>Eubacteriales</taxon>
        <taxon>Oscillospiraceae</taxon>
        <taxon>Lawsonibacter</taxon>
    </lineage>
</organism>
<protein>
    <submittedName>
        <fullName evidence="2">DUF2075 domain-containing protein</fullName>
    </submittedName>
</protein>
<dbReference type="Pfam" id="PF09848">
    <property type="entry name" value="SLFN-g3_helicase"/>
    <property type="match status" value="1"/>
</dbReference>
<proteinExistence type="predicted"/>
<reference evidence="2" key="1">
    <citation type="submission" date="2020-08" db="EMBL/GenBank/DDBJ databases">
        <title>Genome public.</title>
        <authorList>
            <person name="Liu C."/>
            <person name="Sun Q."/>
        </authorList>
    </citation>
    <scope>NUCLEOTIDE SEQUENCE</scope>
    <source>
        <strain evidence="2">NSJ-51</strain>
    </source>
</reference>
<evidence type="ECO:0000313" key="3">
    <source>
        <dbReference type="Proteomes" id="UP000661435"/>
    </source>
</evidence>
<evidence type="ECO:0000313" key="2">
    <source>
        <dbReference type="EMBL" id="MBC5735091.1"/>
    </source>
</evidence>
<keyword evidence="3" id="KW-1185">Reference proteome</keyword>
<comment type="caution">
    <text evidence="2">The sequence shown here is derived from an EMBL/GenBank/DDBJ whole genome shotgun (WGS) entry which is preliminary data.</text>
</comment>
<dbReference type="InterPro" id="IPR018647">
    <property type="entry name" value="SLFN_3-like_DNA/RNA_helicase"/>
</dbReference>
<dbReference type="EMBL" id="JACOPP010000036">
    <property type="protein sequence ID" value="MBC5735091.1"/>
    <property type="molecule type" value="Genomic_DNA"/>
</dbReference>
<dbReference type="SUPFAM" id="SSF52540">
    <property type="entry name" value="P-loop containing nucleoside triphosphate hydrolases"/>
    <property type="match status" value="1"/>
</dbReference>
<sequence>MEHPNGCYAATVAALSHMTGREIADQLKVRQEDPSEREYRSWCNSIPILVDVIHRAGLDELTLILEYQTPIGSRIDAVLLGEGRTTGKPLVLVIELKQWSAIEENTAGRESSVCICLSRAENRFEERLHPVQQTLTYAKHLRMNHSNVADGKMDVRCRQFLHNFEDKEQLFQGGYQAYEALRHETYTKGAEALLAADLNSLFSPDPRPDVVEQFLTGAYVLGQIGFQDLGNVLARRENAAMLDDQIEVNRKICSMIDQLHSPQFGKHLLIISGPPGTGKTVVGLHAIYAYCLKYGPSWQNRGGCIFALPRSRTLSLVIAGASGVPPAYLDAVPPGRDLVVVDEAHRIEQLEATMTSLFRKANMVVVLQDDRQRIRLTEEGTVEHFRQFAQEHGIPCTVFSLASQKRAGYLGSYVSDLDKLFYGRQEQPLKRQSALELCCWDDLNDLDRRLHGLLSTGRHVKWYAPFCWEWTRDTKNRDIKIAQATGDFEKPWNPFPREEQYNWYAGEKEEYLDQVGCIYTAQGLEFDDTGVIWWDDLRWDKDIHNWRIDLSSNWDTQFMAAIRNSRASEREIVELVLNTYRVLLTRAKGSVHIWFRDRETREHVRKVMGF</sequence>
<gene>
    <name evidence="2" type="ORF">H8S57_15365</name>
</gene>
<accession>A0A8J6J975</accession>
<feature type="domain" description="Schlafen group 3-like DNA/RNA helicase" evidence="1">
    <location>
        <begin position="266"/>
        <end position="597"/>
    </location>
</feature>
<dbReference type="AlphaFoldDB" id="A0A8J6J975"/>
<evidence type="ECO:0000259" key="1">
    <source>
        <dbReference type="Pfam" id="PF09848"/>
    </source>
</evidence>
<dbReference type="Gene3D" id="3.40.50.300">
    <property type="entry name" value="P-loop containing nucleotide triphosphate hydrolases"/>
    <property type="match status" value="1"/>
</dbReference>
<name>A0A8J6J975_9FIRM</name>
<dbReference type="InterPro" id="IPR027417">
    <property type="entry name" value="P-loop_NTPase"/>
</dbReference>